<evidence type="ECO:0000313" key="1">
    <source>
        <dbReference type="EMBL" id="KAF5098848.1"/>
    </source>
</evidence>
<name>A0A9P5G4U3_GEOCN</name>
<evidence type="ECO:0000313" key="2">
    <source>
        <dbReference type="Proteomes" id="UP000750522"/>
    </source>
</evidence>
<organism evidence="1 2">
    <name type="scientific">Geotrichum candidum</name>
    <name type="common">Oospora lactis</name>
    <name type="synonym">Dipodascus geotrichum</name>
    <dbReference type="NCBI Taxonomy" id="1173061"/>
    <lineage>
        <taxon>Eukaryota</taxon>
        <taxon>Fungi</taxon>
        <taxon>Dikarya</taxon>
        <taxon>Ascomycota</taxon>
        <taxon>Saccharomycotina</taxon>
        <taxon>Dipodascomycetes</taxon>
        <taxon>Dipodascales</taxon>
        <taxon>Dipodascaceae</taxon>
        <taxon>Geotrichum</taxon>
    </lineage>
</organism>
<sequence>MMHQQHPNNFLGGMGVPPYFQPAPPITSQLAQLNQKIIDITNRQTKKKNKQAKQLPPGYKFNPDAFTTPFDSARLLNCLQIVTHQLNEKAEINEYLLLRPFAKDYVSESGTRITVEYDEDKETYVIVATDKVYPMQKEDYVGVRTVGVVTDDDLFYTILEFIPLPINGGRETRPKKGERPVPLETFRGWSSLVIMEARKRKALSMLD</sequence>
<dbReference type="AlphaFoldDB" id="A0A9P5G4U3"/>
<reference evidence="1" key="2">
    <citation type="submission" date="2020-01" db="EMBL/GenBank/DDBJ databases">
        <authorList>
            <person name="Perkins V."/>
            <person name="Lessard M.-H."/>
            <person name="Dugat-Bony E."/>
            <person name="Frenette M."/>
            <person name="Labrie S."/>
        </authorList>
    </citation>
    <scope>NUCLEOTIDE SEQUENCE</scope>
    <source>
        <strain evidence="1">LMA-70</strain>
    </source>
</reference>
<comment type="caution">
    <text evidence="1">The sequence shown here is derived from an EMBL/GenBank/DDBJ whole genome shotgun (WGS) entry which is preliminary data.</text>
</comment>
<gene>
    <name evidence="1" type="ORF">DV451_003199</name>
</gene>
<protein>
    <submittedName>
        <fullName evidence="1">Uncharacterized protein</fullName>
    </submittedName>
</protein>
<proteinExistence type="predicted"/>
<accession>A0A9P5G4U3</accession>
<dbReference type="EMBL" id="QQZK01000067">
    <property type="protein sequence ID" value="KAF5098848.1"/>
    <property type="molecule type" value="Genomic_DNA"/>
</dbReference>
<dbReference type="Proteomes" id="UP000750522">
    <property type="component" value="Unassembled WGS sequence"/>
</dbReference>
<reference evidence="1" key="1">
    <citation type="journal article" date="2020" name="Front. Microbiol.">
        <title>Phenotypic and Genetic Characterization of the Cheese Ripening Yeast Geotrichum candidum.</title>
        <authorList>
            <person name="Perkins V."/>
            <person name="Vignola S."/>
            <person name="Lessard M.H."/>
            <person name="Plante P.L."/>
            <person name="Corbeil J."/>
            <person name="Dugat-Bony E."/>
            <person name="Frenette M."/>
            <person name="Labrie S."/>
        </authorList>
    </citation>
    <scope>NUCLEOTIDE SEQUENCE</scope>
    <source>
        <strain evidence="1">LMA-70</strain>
    </source>
</reference>